<protein>
    <submittedName>
        <fullName evidence="1">Uncharacterized protein</fullName>
    </submittedName>
</protein>
<dbReference type="RefSeq" id="WP_190256340.1">
    <property type="nucleotide sequence ID" value="NZ_BMPI01000070.1"/>
</dbReference>
<dbReference type="Proteomes" id="UP000642070">
    <property type="component" value="Unassembled WGS sequence"/>
</dbReference>
<sequence>MSMAKEYGCDQAAVNVGTALQLRVAVTFRAATVMFQRPTSRPESTTRIVTLRHPAKETGARGLKQLAVA</sequence>
<organism evidence="1 2">
    <name type="scientific">Dactylosporangium sucinum</name>
    <dbReference type="NCBI Taxonomy" id="1424081"/>
    <lineage>
        <taxon>Bacteria</taxon>
        <taxon>Bacillati</taxon>
        <taxon>Actinomycetota</taxon>
        <taxon>Actinomycetes</taxon>
        <taxon>Micromonosporales</taxon>
        <taxon>Micromonosporaceae</taxon>
        <taxon>Dactylosporangium</taxon>
    </lineage>
</organism>
<comment type="caution">
    <text evidence="1">The sequence shown here is derived from an EMBL/GenBank/DDBJ whole genome shotgun (WGS) entry which is preliminary data.</text>
</comment>
<name>A0A917X681_9ACTN</name>
<reference evidence="1" key="2">
    <citation type="submission" date="2020-09" db="EMBL/GenBank/DDBJ databases">
        <authorList>
            <person name="Sun Q."/>
            <person name="Ohkuma M."/>
        </authorList>
    </citation>
    <scope>NUCLEOTIDE SEQUENCE</scope>
    <source>
        <strain evidence="1">JCM 19831</strain>
    </source>
</reference>
<keyword evidence="2" id="KW-1185">Reference proteome</keyword>
<evidence type="ECO:0000313" key="1">
    <source>
        <dbReference type="EMBL" id="GGM75433.1"/>
    </source>
</evidence>
<dbReference type="EMBL" id="BMPI01000070">
    <property type="protein sequence ID" value="GGM75433.1"/>
    <property type="molecule type" value="Genomic_DNA"/>
</dbReference>
<gene>
    <name evidence="1" type="ORF">GCM10007977_091280</name>
</gene>
<evidence type="ECO:0000313" key="2">
    <source>
        <dbReference type="Proteomes" id="UP000642070"/>
    </source>
</evidence>
<proteinExistence type="predicted"/>
<reference evidence="1" key="1">
    <citation type="journal article" date="2014" name="Int. J. Syst. Evol. Microbiol.">
        <title>Complete genome sequence of Corynebacterium casei LMG S-19264T (=DSM 44701T), isolated from a smear-ripened cheese.</title>
        <authorList>
            <consortium name="US DOE Joint Genome Institute (JGI-PGF)"/>
            <person name="Walter F."/>
            <person name="Albersmeier A."/>
            <person name="Kalinowski J."/>
            <person name="Ruckert C."/>
        </authorList>
    </citation>
    <scope>NUCLEOTIDE SEQUENCE</scope>
    <source>
        <strain evidence="1">JCM 19831</strain>
    </source>
</reference>
<accession>A0A917X681</accession>
<dbReference type="AlphaFoldDB" id="A0A917X681"/>